<keyword evidence="9" id="KW-0408">Iron</keyword>
<evidence type="ECO:0000256" key="12">
    <source>
        <dbReference type="ARBA" id="ARBA00032574"/>
    </source>
</evidence>
<dbReference type="PANTHER" id="PTHR10762">
    <property type="entry name" value="DIPHTHAMIDE BIOSYNTHESIS PROTEIN"/>
    <property type="match status" value="1"/>
</dbReference>
<dbReference type="SFLD" id="SFLDS00032">
    <property type="entry name" value="Radical_SAM_3-amino-3-carboxyp"/>
    <property type="match status" value="1"/>
</dbReference>
<evidence type="ECO:0000256" key="6">
    <source>
        <dbReference type="ARBA" id="ARBA00022679"/>
    </source>
</evidence>
<keyword evidence="17" id="KW-1185">Reference proteome</keyword>
<comment type="cofactor">
    <cofactor evidence="1">
        <name>[4Fe-4S] cluster</name>
        <dbReference type="ChEBI" id="CHEBI:49883"/>
    </cofactor>
</comment>
<evidence type="ECO:0000256" key="5">
    <source>
        <dbReference type="ARBA" id="ARBA00021915"/>
    </source>
</evidence>
<dbReference type="Pfam" id="PF01866">
    <property type="entry name" value="Diphthamide_syn"/>
    <property type="match status" value="1"/>
</dbReference>
<sequence>MDAPRFRLSQRGAASSSQHQHPAITILRPPANHGFRYFLQLAMSDLRPEPVAAPRQPRRRFIGKRAAAAEASKTDSPSEAAVEDAIQVAPRSRARAAAQIPPEILNDAELNAAIALLPSNYNFEVHKTVHHIRKHAATRVALQLPEGLLLFACTLSDIVERFCGCETLIMGDVTYGACCIDDFTARALGCDFLVHYAHSCLIPADVVNGIRTLYVFVAIDIDAAHFVATMTRNFTPGKHLAVVGTIQFNGTVHGVKAELEAAGLKITVPQIMPLSKGEILGCTAPKLSAQRAKDGSTIDNVDAIVYLGDGRFHLESVMIQNPSLPAYRYDPYSRRFTREEYDHAEMHNLRRTAITQARSAKKFGLILGTLGRQGNPDTLANLEDRLRELGIEYVLLLLSEIFPGKLAMFDDVDAWVQIACPRLSIDWGYAFPRPLLSPYEAFVALGSRKDWSEEGDGSYPMDFYGKDGLGRTRRQNANK</sequence>
<comment type="caution">
    <text evidence="16">The sequence shown here is derived from an EMBL/GenBank/DDBJ whole genome shotgun (WGS) entry which is preliminary data.</text>
</comment>
<protein>
    <recommendedName>
        <fullName evidence="5">2-(3-amino-3-carboxypropyl)histidine synthase subunit 1</fullName>
        <ecNumber evidence="4">2.5.1.108</ecNumber>
    </recommendedName>
    <alternativeName>
        <fullName evidence="12">Diphthamide biosynthesis protein 1</fullName>
    </alternativeName>
    <alternativeName>
        <fullName evidence="13">Diphtheria toxin resistance protein 1</fullName>
    </alternativeName>
    <alternativeName>
        <fullName evidence="11">S-adenosyl-L-methionine:L-histidine 3-amino-3-carboxypropyltransferase 1</fullName>
    </alternativeName>
</protein>
<evidence type="ECO:0000313" key="17">
    <source>
        <dbReference type="Proteomes" id="UP001221413"/>
    </source>
</evidence>
<dbReference type="Gene3D" id="3.40.50.11850">
    <property type="entry name" value="Diphthamide synthesis DPH1/DPH2 domain 2"/>
    <property type="match status" value="1"/>
</dbReference>
<reference evidence="16" key="1">
    <citation type="submission" date="2023-01" db="EMBL/GenBank/DDBJ databases">
        <title>The chitinases involved in constricting ring structure development in the nematode-trapping fungus Drechslerella dactyloides.</title>
        <authorList>
            <person name="Wang R."/>
            <person name="Zhang L."/>
            <person name="Tang P."/>
            <person name="Li S."/>
            <person name="Liang L."/>
        </authorList>
    </citation>
    <scope>NUCLEOTIDE SEQUENCE</scope>
    <source>
        <strain evidence="16">YMF1.00031</strain>
    </source>
</reference>
<evidence type="ECO:0000256" key="1">
    <source>
        <dbReference type="ARBA" id="ARBA00001966"/>
    </source>
</evidence>
<dbReference type="Gene3D" id="3.40.50.11840">
    <property type="entry name" value="Diphthamide synthesis DPH1/DPH2 domain 1"/>
    <property type="match status" value="1"/>
</dbReference>
<evidence type="ECO:0000256" key="2">
    <source>
        <dbReference type="ARBA" id="ARBA00005156"/>
    </source>
</evidence>
<evidence type="ECO:0000256" key="14">
    <source>
        <dbReference type="ARBA" id="ARBA00048403"/>
    </source>
</evidence>
<evidence type="ECO:0000256" key="13">
    <source>
        <dbReference type="ARBA" id="ARBA00032789"/>
    </source>
</evidence>
<evidence type="ECO:0000256" key="15">
    <source>
        <dbReference type="SAM" id="MobiDB-lite"/>
    </source>
</evidence>
<dbReference type="GO" id="GO:0051536">
    <property type="term" value="F:iron-sulfur cluster binding"/>
    <property type="evidence" value="ECO:0007669"/>
    <property type="project" value="UniProtKB-KW"/>
</dbReference>
<gene>
    <name evidence="16" type="ORF">Dda_4487</name>
</gene>
<dbReference type="Gene3D" id="3.40.50.11860">
    <property type="entry name" value="Diphthamide synthesis DPH1/DPH2 domain 3"/>
    <property type="match status" value="1"/>
</dbReference>
<evidence type="ECO:0000256" key="7">
    <source>
        <dbReference type="ARBA" id="ARBA00022691"/>
    </source>
</evidence>
<dbReference type="InterPro" id="IPR042263">
    <property type="entry name" value="DPH1/DPH2_1"/>
</dbReference>
<dbReference type="InterPro" id="IPR042264">
    <property type="entry name" value="DPH1/DPH2_2"/>
</dbReference>
<comment type="similarity">
    <text evidence="3">Belongs to the DPH1/DPH2 family. DPH1 subfamily.</text>
</comment>
<keyword evidence="7" id="KW-0949">S-adenosyl-L-methionine</keyword>
<dbReference type="InterPro" id="IPR016435">
    <property type="entry name" value="DPH1/DPH2"/>
</dbReference>
<dbReference type="GO" id="GO:0017183">
    <property type="term" value="P:protein histidyl modification to diphthamide"/>
    <property type="evidence" value="ECO:0007669"/>
    <property type="project" value="InterPro"/>
</dbReference>
<evidence type="ECO:0000256" key="9">
    <source>
        <dbReference type="ARBA" id="ARBA00023004"/>
    </source>
</evidence>
<dbReference type="GO" id="GO:0046872">
    <property type="term" value="F:metal ion binding"/>
    <property type="evidence" value="ECO:0007669"/>
    <property type="project" value="UniProtKB-KW"/>
</dbReference>
<comment type="pathway">
    <text evidence="2">Protein modification; peptidyl-diphthamide biosynthesis.</text>
</comment>
<dbReference type="PANTHER" id="PTHR10762:SF1">
    <property type="entry name" value="2-(3-AMINO-3-CARBOXYPROPYL)HISTIDINE SYNTHASE SUBUNIT 1"/>
    <property type="match status" value="1"/>
</dbReference>
<feature type="region of interest" description="Disordered" evidence="15">
    <location>
        <begin position="1"/>
        <end position="23"/>
    </location>
</feature>
<keyword evidence="6" id="KW-0808">Transferase</keyword>
<comment type="catalytic activity">
    <reaction evidence="14">
        <text>L-histidyl-[translation elongation factor 2] + S-adenosyl-L-methionine = 2-[(3S)-amino-3-carboxypropyl]-L-histidyl-[translation elongation factor 2] + S-methyl-5'-thioadenosine + H(+)</text>
        <dbReference type="Rhea" id="RHEA:36783"/>
        <dbReference type="Rhea" id="RHEA-COMP:9748"/>
        <dbReference type="Rhea" id="RHEA-COMP:9749"/>
        <dbReference type="ChEBI" id="CHEBI:15378"/>
        <dbReference type="ChEBI" id="CHEBI:17509"/>
        <dbReference type="ChEBI" id="CHEBI:29979"/>
        <dbReference type="ChEBI" id="CHEBI:59789"/>
        <dbReference type="ChEBI" id="CHEBI:73995"/>
        <dbReference type="EC" id="2.5.1.108"/>
    </reaction>
</comment>
<name>A0AAD6IX31_DREDA</name>
<dbReference type="AlphaFoldDB" id="A0AAD6IX31"/>
<organism evidence="16 17">
    <name type="scientific">Drechslerella dactyloides</name>
    <name type="common">Nematode-trapping fungus</name>
    <name type="synonym">Arthrobotrys dactyloides</name>
    <dbReference type="NCBI Taxonomy" id="74499"/>
    <lineage>
        <taxon>Eukaryota</taxon>
        <taxon>Fungi</taxon>
        <taxon>Dikarya</taxon>
        <taxon>Ascomycota</taxon>
        <taxon>Pezizomycotina</taxon>
        <taxon>Orbiliomycetes</taxon>
        <taxon>Orbiliales</taxon>
        <taxon>Orbiliaceae</taxon>
        <taxon>Drechslerella</taxon>
    </lineage>
</organism>
<evidence type="ECO:0000256" key="8">
    <source>
        <dbReference type="ARBA" id="ARBA00022723"/>
    </source>
</evidence>
<dbReference type="Proteomes" id="UP001221413">
    <property type="component" value="Unassembled WGS sequence"/>
</dbReference>
<dbReference type="EC" id="2.5.1.108" evidence="4"/>
<evidence type="ECO:0000256" key="11">
    <source>
        <dbReference type="ARBA" id="ARBA00031690"/>
    </source>
</evidence>
<keyword evidence="8" id="KW-0479">Metal-binding</keyword>
<dbReference type="GO" id="GO:0090560">
    <property type="term" value="F:2-(3-amino-3-carboxypropyl)histidine synthase activity"/>
    <property type="evidence" value="ECO:0007669"/>
    <property type="project" value="UniProtKB-EC"/>
</dbReference>
<dbReference type="InterPro" id="IPR042265">
    <property type="entry name" value="DPH1/DPH2_3"/>
</dbReference>
<dbReference type="FunFam" id="3.40.50.11860:FF:000002">
    <property type="entry name" value="2-(3-amino-3-carboxypropyl)histidine synthase subunit 1"/>
    <property type="match status" value="1"/>
</dbReference>
<evidence type="ECO:0000313" key="16">
    <source>
        <dbReference type="EMBL" id="KAJ6260263.1"/>
    </source>
</evidence>
<dbReference type="EMBL" id="JAQGDS010000005">
    <property type="protein sequence ID" value="KAJ6260263.1"/>
    <property type="molecule type" value="Genomic_DNA"/>
</dbReference>
<evidence type="ECO:0000256" key="3">
    <source>
        <dbReference type="ARBA" id="ARBA00010173"/>
    </source>
</evidence>
<proteinExistence type="inferred from homology"/>
<keyword evidence="10" id="KW-0411">Iron-sulfur</keyword>
<evidence type="ECO:0000256" key="10">
    <source>
        <dbReference type="ARBA" id="ARBA00023014"/>
    </source>
</evidence>
<dbReference type="NCBIfam" id="TIGR00322">
    <property type="entry name" value="diphth2_R"/>
    <property type="match status" value="1"/>
</dbReference>
<dbReference type="FunFam" id="3.40.50.11840:FF:000001">
    <property type="entry name" value="2-(3-amino-3-carboxypropyl)histidine synthase subunit 1"/>
    <property type="match status" value="1"/>
</dbReference>
<evidence type="ECO:0000256" key="4">
    <source>
        <dbReference type="ARBA" id="ARBA00012221"/>
    </source>
</evidence>
<dbReference type="FunFam" id="3.40.50.11850:FF:000001">
    <property type="entry name" value="2-(3-amino-3-carboxypropyl)histidine synthase subunit 1"/>
    <property type="match status" value="1"/>
</dbReference>
<accession>A0AAD6IX31</accession>